<feature type="region of interest" description="Disordered" evidence="1">
    <location>
        <begin position="1084"/>
        <end position="1131"/>
    </location>
</feature>
<feature type="compositionally biased region" description="Low complexity" evidence="1">
    <location>
        <begin position="93"/>
        <end position="111"/>
    </location>
</feature>
<feature type="compositionally biased region" description="Acidic residues" evidence="1">
    <location>
        <begin position="62"/>
        <end position="76"/>
    </location>
</feature>
<sequence>MANPNMQGQGRAGQNLPAPANANSPLSPASGGNTPISFQPNVNRSKTKRWVEAKQYSYDGGDWGDEDDEEEEEDEPPVPAAVPRPPYATQRTGSSSELSSRRLSGLILGGENENRASPPPDQQKSAPFVRPADLYKRMREDKGNTGSPQTEMPPPTTFSAGRNEVPRTEIISSPSETTQTPSTGLPDIRRMSSFGTDFLGGESTLQPTSTEPSEPSLQHNPSQASQISNASQGFTSVVHQAFDVPQTPNSTTGSVARSNSDGTSVISPIISTRGPQDDKTPTIPEEPAESNTPTGASNSGPAIIPGHRRDMSLPERDNSPSKRPVVTEHDPPSGSPAEMASVSPGETHLPQQSPRDTSPNVAEKDFVAPLKLGDRKLSDQAGPEGYRGPIPTIIPAVAMSDSPEDGDSDRLREEIMRSLSREGSQEPEQIPQPQAGEFRETSIPNQYEKYWEGQTGPSTEEVPRPLVSDAHPDWNKTHPLGSQDPYAGNQASSERPVADEAPKKPHLGRRFSWESSSTATDSAQPAPTSEEPLASKDEESTTRAPGPISGELPNYDSEGSQRTEKPRLSIVPPIPEGGITPPVQVMGPVDGLEPQTNIPEISALGASTVDEKKLPGFRDILNITSTSERTKAFDKTRDQFAVLNSGLNNWLQMTIRDHPEHADVVQSSQNLTTVHRNSPTRTRFPKLTSLGTLTTSRDDTTPTGTSHMRRPSGNIGTIMNKSNVEQKGKEFLHTAGTFGGKAGEAAKGLFAKGRSKFRASGDKGQSSSSRSKTFNFSPESNPSQSQDENPKRNSLNLSSLPVFKFGQNRNASTAPGDSNDERNDTRSGKRLKSTGLTDILRSQTDPEIGSSGRAEDGQRSGLVGELEQEMIFALGLSPTAPTSQLDPLVIHGPTSSSRAPIKREISDQGQGQEAPLAALPTSKYASNASLKKKLPGSHSLSRDKSLPEVPPSQNNSEAPVSPVSPESGNSEPAAEVSQLPIPTIRPVIEVEPYDPPKAISRKISPQENAPPAPPKDVATLKTGHAARQPSVSTLGIDERRGFDELDDDFDTPPSPIEPPSPEAPIPVYGSPIPEARASYASVPSVEDSLPGVKATFTPRSSTSTSAQVLDANRRSISGIPASAPNMQSPLRNEVRYSPATRSSMLSFGSWGNGRGTRPTTPANELSSLNIESTPREQNGEAKRGKLKSFGRRRRASVGDLLTGIQGGLQGLQQKIHQEPQEKEKGHQRKVTFGKISNLFTRSEPRFSETGEGGRRKSMGNALDESDLPRTSMDRNNVPKPQKLRKSFDKALPEAPPSELTSSSRQSYQGPAPQRASFQPSSGSSNALAAGRFYSQSQASEGPSTAQHTRVKSMPLISHMGQPLSPIAQSESDHNGSMEFHPPGLEGQVSQENRWPDLHSPSHEYEYEPSHSAHNPNLNIRSRKSTDAPAISMANIEPRNVTVSGMSSVTYSEHPHRDESRTLTRNTQPVELALRDDTSDEIVMSPTAYPGQEWMPLQC</sequence>
<feature type="region of interest" description="Disordered" evidence="1">
    <location>
        <begin position="1359"/>
        <end position="1396"/>
    </location>
</feature>
<feature type="compositionally biased region" description="Pro residues" evidence="1">
    <location>
        <begin position="1052"/>
        <end position="1064"/>
    </location>
</feature>
<feature type="compositionally biased region" description="Polar residues" evidence="1">
    <location>
        <begin position="349"/>
        <end position="360"/>
    </location>
</feature>
<feature type="compositionally biased region" description="Basic and acidic residues" evidence="1">
    <location>
        <begin position="408"/>
        <end position="424"/>
    </location>
</feature>
<proteinExistence type="predicted"/>
<organism evidence="2 3">
    <name type="scientific">Penicillium malachiteum</name>
    <dbReference type="NCBI Taxonomy" id="1324776"/>
    <lineage>
        <taxon>Eukaryota</taxon>
        <taxon>Fungi</taxon>
        <taxon>Dikarya</taxon>
        <taxon>Ascomycota</taxon>
        <taxon>Pezizomycotina</taxon>
        <taxon>Eurotiomycetes</taxon>
        <taxon>Eurotiomycetidae</taxon>
        <taxon>Eurotiales</taxon>
        <taxon>Aspergillaceae</taxon>
        <taxon>Penicillium</taxon>
    </lineage>
</organism>
<feature type="compositionally biased region" description="Polar residues" evidence="1">
    <location>
        <begin position="834"/>
        <end position="845"/>
    </location>
</feature>
<keyword evidence="3" id="KW-1185">Reference proteome</keyword>
<feature type="compositionally biased region" description="Pro residues" evidence="1">
    <location>
        <begin position="77"/>
        <end position="86"/>
    </location>
</feature>
<feature type="compositionally biased region" description="Polar residues" evidence="1">
    <location>
        <begin position="671"/>
        <end position="681"/>
    </location>
</feature>
<feature type="region of interest" description="Disordered" evidence="1">
    <location>
        <begin position="878"/>
        <end position="1071"/>
    </location>
</feature>
<gene>
    <name evidence="2" type="ORF">N7493_001571</name>
</gene>
<name>A0AAD6HUN4_9EURO</name>
<feature type="region of interest" description="Disordered" evidence="1">
    <location>
        <begin position="671"/>
        <end position="719"/>
    </location>
</feature>
<feature type="compositionally biased region" description="Basic and acidic residues" evidence="1">
    <location>
        <begin position="1242"/>
        <end position="1254"/>
    </location>
</feature>
<feature type="compositionally biased region" description="Basic residues" evidence="1">
    <location>
        <begin position="1184"/>
        <end position="1195"/>
    </location>
</feature>
<feature type="compositionally biased region" description="Polar residues" evidence="1">
    <location>
        <begin position="246"/>
        <end position="274"/>
    </location>
</feature>
<feature type="compositionally biased region" description="Low complexity" evidence="1">
    <location>
        <begin position="956"/>
        <end position="967"/>
    </location>
</feature>
<feature type="compositionally biased region" description="Polar residues" evidence="1">
    <location>
        <begin position="31"/>
        <end position="44"/>
    </location>
</feature>
<dbReference type="Proteomes" id="UP001215712">
    <property type="component" value="Unassembled WGS sequence"/>
</dbReference>
<feature type="compositionally biased region" description="Polar residues" evidence="1">
    <location>
        <begin position="1157"/>
        <end position="1172"/>
    </location>
</feature>
<feature type="compositionally biased region" description="Polar residues" evidence="1">
    <location>
        <begin position="772"/>
        <end position="799"/>
    </location>
</feature>
<feature type="compositionally biased region" description="Polar residues" evidence="1">
    <location>
        <begin position="289"/>
        <end position="300"/>
    </location>
</feature>
<feature type="compositionally biased region" description="Basic and acidic residues" evidence="1">
    <location>
        <begin position="307"/>
        <end position="331"/>
    </location>
</feature>
<reference evidence="2" key="2">
    <citation type="submission" date="2023-01" db="EMBL/GenBank/DDBJ databases">
        <authorList>
            <person name="Petersen C."/>
        </authorList>
    </citation>
    <scope>NUCLEOTIDE SEQUENCE</scope>
    <source>
        <strain evidence="2">IBT 17514</strain>
    </source>
</reference>
<evidence type="ECO:0000313" key="3">
    <source>
        <dbReference type="Proteomes" id="UP001215712"/>
    </source>
</evidence>
<feature type="compositionally biased region" description="Basic and acidic residues" evidence="1">
    <location>
        <begin position="362"/>
        <end position="378"/>
    </location>
</feature>
<feature type="region of interest" description="Disordered" evidence="1">
    <location>
        <begin position="1143"/>
        <end position="1326"/>
    </location>
</feature>
<feature type="compositionally biased region" description="Basic and acidic residues" evidence="1">
    <location>
        <begin position="133"/>
        <end position="143"/>
    </location>
</feature>
<protein>
    <submittedName>
        <fullName evidence="2">Uncharacterized protein</fullName>
    </submittedName>
</protein>
<feature type="compositionally biased region" description="Polar residues" evidence="1">
    <location>
        <begin position="513"/>
        <end position="527"/>
    </location>
</feature>
<feature type="compositionally biased region" description="Basic and acidic residues" evidence="1">
    <location>
        <begin position="1215"/>
        <end position="1224"/>
    </location>
</feature>
<feature type="compositionally biased region" description="Polar residues" evidence="1">
    <location>
        <begin position="807"/>
        <end position="816"/>
    </location>
</feature>
<comment type="caution">
    <text evidence="2">The sequence shown here is derived from an EMBL/GenBank/DDBJ whole genome shotgun (WGS) entry which is preliminary data.</text>
</comment>
<feature type="region of interest" description="Disordered" evidence="1">
    <location>
        <begin position="1"/>
        <end position="579"/>
    </location>
</feature>
<feature type="compositionally biased region" description="Polar residues" evidence="1">
    <location>
        <begin position="1298"/>
        <end position="1308"/>
    </location>
</feature>
<accession>A0AAD6HUN4</accession>
<reference evidence="2" key="1">
    <citation type="journal article" date="2023" name="IMA Fungus">
        <title>Comparative genomic study of the Penicillium genus elucidates a diverse pangenome and 15 lateral gene transfer events.</title>
        <authorList>
            <person name="Petersen C."/>
            <person name="Sorensen T."/>
            <person name="Nielsen M.R."/>
            <person name="Sondergaard T.E."/>
            <person name="Sorensen J.L."/>
            <person name="Fitzpatrick D.A."/>
            <person name="Frisvad J.C."/>
            <person name="Nielsen K.L."/>
        </authorList>
    </citation>
    <scope>NUCLEOTIDE SEQUENCE</scope>
    <source>
        <strain evidence="2">IBT 17514</strain>
    </source>
</reference>
<feature type="compositionally biased region" description="Low complexity" evidence="1">
    <location>
        <begin position="687"/>
        <end position="706"/>
    </location>
</feature>
<feature type="region of interest" description="Disordered" evidence="1">
    <location>
        <begin position="757"/>
        <end position="860"/>
    </location>
</feature>
<evidence type="ECO:0000313" key="2">
    <source>
        <dbReference type="EMBL" id="KAJ5738416.1"/>
    </source>
</evidence>
<feature type="compositionally biased region" description="Low complexity" evidence="1">
    <location>
        <begin position="15"/>
        <end position="30"/>
    </location>
</feature>
<feature type="compositionally biased region" description="Polar residues" evidence="1">
    <location>
        <begin position="1097"/>
        <end position="1107"/>
    </location>
</feature>
<feature type="compositionally biased region" description="Low complexity" evidence="1">
    <location>
        <begin position="168"/>
        <end position="183"/>
    </location>
</feature>
<feature type="compositionally biased region" description="Polar residues" evidence="1">
    <location>
        <begin position="1315"/>
        <end position="1326"/>
    </location>
</feature>
<dbReference type="EMBL" id="JAQJAN010000002">
    <property type="protein sequence ID" value="KAJ5738416.1"/>
    <property type="molecule type" value="Genomic_DNA"/>
</dbReference>
<feature type="compositionally biased region" description="Polar residues" evidence="1">
    <location>
        <begin position="203"/>
        <end position="238"/>
    </location>
</feature>
<evidence type="ECO:0000256" key="1">
    <source>
        <dbReference type="SAM" id="MobiDB-lite"/>
    </source>
</evidence>
<feature type="compositionally biased region" description="Basic and acidic residues" evidence="1">
    <location>
        <begin position="1173"/>
        <end position="1183"/>
    </location>
</feature>